<protein>
    <submittedName>
        <fullName evidence="1">Transposase</fullName>
    </submittedName>
</protein>
<dbReference type="EMBL" id="JARAKF010000001">
    <property type="protein sequence ID" value="MDU8993497.1"/>
    <property type="molecule type" value="Genomic_DNA"/>
</dbReference>
<keyword evidence="2" id="KW-1185">Reference proteome</keyword>
<gene>
    <name evidence="1" type="ORF">PU648_14350</name>
</gene>
<reference evidence="1 2" key="1">
    <citation type="submission" date="2023-02" db="EMBL/GenBank/DDBJ databases">
        <authorList>
            <person name="Maleckis M."/>
        </authorList>
    </citation>
    <scope>NUCLEOTIDE SEQUENCE [LARGE SCALE GENOMIC DNA]</scope>
    <source>
        <strain evidence="1 2">P8-A2</strain>
    </source>
</reference>
<name>A0ABU3UHV6_9ACTN</name>
<sequence length="141" mass="15776">MTIRLSCPSALGPLEAYAARFDDLLSTLAQRRGFREYLAGLLLPRDRNKTLTCLAGTEPVVGAQHAAVQRLQLFLSESTWDGEQVNARRLELYWPTRPLRRMTAGRAGHRRFRGPQGRLRDGACGQAVSARLGRSTVVWSR</sequence>
<organism evidence="1 2">
    <name type="scientific">Streptomyces mirabilis</name>
    <dbReference type="NCBI Taxonomy" id="68239"/>
    <lineage>
        <taxon>Bacteria</taxon>
        <taxon>Bacillati</taxon>
        <taxon>Actinomycetota</taxon>
        <taxon>Actinomycetes</taxon>
        <taxon>Kitasatosporales</taxon>
        <taxon>Streptomycetaceae</taxon>
        <taxon>Streptomyces</taxon>
    </lineage>
</organism>
<proteinExistence type="predicted"/>
<comment type="caution">
    <text evidence="1">The sequence shown here is derived from an EMBL/GenBank/DDBJ whole genome shotgun (WGS) entry which is preliminary data.</text>
</comment>
<dbReference type="RefSeq" id="WP_266996513.1">
    <property type="nucleotide sequence ID" value="NZ_CP107955.1"/>
</dbReference>
<evidence type="ECO:0000313" key="1">
    <source>
        <dbReference type="EMBL" id="MDU8993497.1"/>
    </source>
</evidence>
<evidence type="ECO:0000313" key="2">
    <source>
        <dbReference type="Proteomes" id="UP001257627"/>
    </source>
</evidence>
<accession>A0ABU3UHV6</accession>
<dbReference type="Proteomes" id="UP001257627">
    <property type="component" value="Unassembled WGS sequence"/>
</dbReference>